<dbReference type="CDD" id="cd14498">
    <property type="entry name" value="DSP"/>
    <property type="match status" value="1"/>
</dbReference>
<dbReference type="InterPro" id="IPR020422">
    <property type="entry name" value="TYR_PHOSPHATASE_DUAL_dom"/>
</dbReference>
<dbReference type="AlphaFoldDB" id="G0QPC6"/>
<reference evidence="2 3" key="1">
    <citation type="submission" date="2011-07" db="EMBL/GenBank/DDBJ databases">
        <authorList>
            <person name="Coyne R."/>
            <person name="Brami D."/>
            <person name="Johnson J."/>
            <person name="Hostetler J."/>
            <person name="Hannick L."/>
            <person name="Clark T."/>
            <person name="Cassidy-Hanley D."/>
            <person name="Inman J."/>
        </authorList>
    </citation>
    <scope>NUCLEOTIDE SEQUENCE [LARGE SCALE GENOMIC DNA]</scope>
    <source>
        <strain evidence="2 3">G5</strain>
    </source>
</reference>
<keyword evidence="3" id="KW-1185">Reference proteome</keyword>
<proteinExistence type="predicted"/>
<sequence length="349" mass="40387">MTKEQREQLYVGGFKIKDGLFMGDQSSIQVKNKRKKSNQKIKKQDQDYINMNKISNIINCSGQQLVVPYSQNIKQLTFNWQETENQVLFEKNTVQKIIDFIKEAEEKGESVLIVSQKGTNRSACATIIYLLYEYKWTLNKCLDFLQNKRSHIKLSTNFQQQLMNQEKLLKNSGLSSVWDLKSNQLSSSDEALISNTYLNSISQNKGVNLYFKNIPKKKLSFSQEKNTNNIQRAIKWSEDNMVSIIENNNKTNSVSSSLTQNNQIKHFVKSMIKGSITYFDKASGTKIQIPEEEEQKQRKKLFLNNQNNSQNNIRNRVSSLDIKKQPAVIQKSNLRSQAQEYLDELIKGI</sequence>
<dbReference type="STRING" id="857967.G0QPC6"/>
<feature type="domain" description="Tyrosine-protein phosphatase" evidence="1">
    <location>
        <begin position="12"/>
        <end position="168"/>
    </location>
</feature>
<dbReference type="OrthoDB" id="5779068at2759"/>
<dbReference type="InterPro" id="IPR000340">
    <property type="entry name" value="Dual-sp_phosphatase_cat-dom"/>
</dbReference>
<dbReference type="Pfam" id="PF00782">
    <property type="entry name" value="DSPc"/>
    <property type="match status" value="1"/>
</dbReference>
<accession>G0QPC6</accession>
<dbReference type="InterPro" id="IPR029021">
    <property type="entry name" value="Prot-tyrosine_phosphatase-like"/>
</dbReference>
<evidence type="ECO:0000313" key="2">
    <source>
        <dbReference type="EMBL" id="EGR32926.1"/>
    </source>
</evidence>
<dbReference type="Gene3D" id="3.90.190.10">
    <property type="entry name" value="Protein tyrosine phosphatase superfamily"/>
    <property type="match status" value="1"/>
</dbReference>
<protein>
    <recommendedName>
        <fullName evidence="1">Tyrosine-protein phosphatase domain-containing protein</fullName>
    </recommendedName>
</protein>
<dbReference type="EMBL" id="GL983544">
    <property type="protein sequence ID" value="EGR32926.1"/>
    <property type="molecule type" value="Genomic_DNA"/>
</dbReference>
<dbReference type="PANTHER" id="PTHR46653">
    <property type="entry name" value="SPECIFICITY PROTEIN PHOSPHATASE, PUTATIVE-RELATED"/>
    <property type="match status" value="1"/>
</dbReference>
<evidence type="ECO:0000313" key="3">
    <source>
        <dbReference type="Proteomes" id="UP000008983"/>
    </source>
</evidence>
<dbReference type="PANTHER" id="PTHR46653:SF1">
    <property type="entry name" value="SPECIFICITY PROTEIN PHOSPHATASE, PUTATIVE-RELATED"/>
    <property type="match status" value="1"/>
</dbReference>
<dbReference type="InParanoid" id="G0QPC6"/>
<dbReference type="RefSeq" id="XP_004036912.1">
    <property type="nucleotide sequence ID" value="XM_004036864.1"/>
</dbReference>
<dbReference type="Proteomes" id="UP000008983">
    <property type="component" value="Unassembled WGS sequence"/>
</dbReference>
<dbReference type="GeneID" id="14909097"/>
<dbReference type="OMA" id="ANFWENI"/>
<dbReference type="SMART" id="SM00195">
    <property type="entry name" value="DSPc"/>
    <property type="match status" value="1"/>
</dbReference>
<organism evidence="2 3">
    <name type="scientific">Ichthyophthirius multifiliis</name>
    <name type="common">White spot disease agent</name>
    <name type="synonym">Ich</name>
    <dbReference type="NCBI Taxonomy" id="5932"/>
    <lineage>
        <taxon>Eukaryota</taxon>
        <taxon>Sar</taxon>
        <taxon>Alveolata</taxon>
        <taxon>Ciliophora</taxon>
        <taxon>Intramacronucleata</taxon>
        <taxon>Oligohymenophorea</taxon>
        <taxon>Hymenostomatida</taxon>
        <taxon>Ophryoglenina</taxon>
        <taxon>Ichthyophthirius</taxon>
    </lineage>
</organism>
<dbReference type="SUPFAM" id="SSF52799">
    <property type="entry name" value="(Phosphotyrosine protein) phosphatases II"/>
    <property type="match status" value="1"/>
</dbReference>
<name>G0QPC6_ICHMU</name>
<gene>
    <name evidence="2" type="ORF">IMG5_066550</name>
</gene>
<evidence type="ECO:0000259" key="1">
    <source>
        <dbReference type="SMART" id="SM00195"/>
    </source>
</evidence>